<dbReference type="PANTHER" id="PTHR33116">
    <property type="entry name" value="REVERSE TRANSCRIPTASE ZINC-BINDING DOMAIN-CONTAINING PROTEIN-RELATED-RELATED"/>
    <property type="match status" value="1"/>
</dbReference>
<gene>
    <name evidence="1" type="ORF">QJS10_CPB11g00979</name>
</gene>
<accession>A0AAV9DVW0</accession>
<evidence type="ECO:0000313" key="2">
    <source>
        <dbReference type="Proteomes" id="UP001180020"/>
    </source>
</evidence>
<evidence type="ECO:0000313" key="1">
    <source>
        <dbReference type="EMBL" id="KAK1305215.1"/>
    </source>
</evidence>
<organism evidence="1 2">
    <name type="scientific">Acorus calamus</name>
    <name type="common">Sweet flag</name>
    <dbReference type="NCBI Taxonomy" id="4465"/>
    <lineage>
        <taxon>Eukaryota</taxon>
        <taxon>Viridiplantae</taxon>
        <taxon>Streptophyta</taxon>
        <taxon>Embryophyta</taxon>
        <taxon>Tracheophyta</taxon>
        <taxon>Spermatophyta</taxon>
        <taxon>Magnoliopsida</taxon>
        <taxon>Liliopsida</taxon>
        <taxon>Acoraceae</taxon>
        <taxon>Acorus</taxon>
    </lineage>
</organism>
<proteinExistence type="predicted"/>
<keyword evidence="2" id="KW-1185">Reference proteome</keyword>
<protein>
    <submittedName>
        <fullName evidence="1">Uncharacterized protein</fullName>
    </submittedName>
</protein>
<reference evidence="1" key="2">
    <citation type="submission" date="2023-06" db="EMBL/GenBank/DDBJ databases">
        <authorList>
            <person name="Ma L."/>
            <person name="Liu K.-W."/>
            <person name="Li Z."/>
            <person name="Hsiao Y.-Y."/>
            <person name="Qi Y."/>
            <person name="Fu T."/>
            <person name="Tang G."/>
            <person name="Zhang D."/>
            <person name="Sun W.-H."/>
            <person name="Liu D.-K."/>
            <person name="Li Y."/>
            <person name="Chen G.-Z."/>
            <person name="Liu X.-D."/>
            <person name="Liao X.-Y."/>
            <person name="Jiang Y.-T."/>
            <person name="Yu X."/>
            <person name="Hao Y."/>
            <person name="Huang J."/>
            <person name="Zhao X.-W."/>
            <person name="Ke S."/>
            <person name="Chen Y.-Y."/>
            <person name="Wu W.-L."/>
            <person name="Hsu J.-L."/>
            <person name="Lin Y.-F."/>
            <person name="Huang M.-D."/>
            <person name="Li C.-Y."/>
            <person name="Huang L."/>
            <person name="Wang Z.-W."/>
            <person name="Zhao X."/>
            <person name="Zhong W.-Y."/>
            <person name="Peng D.-H."/>
            <person name="Ahmad S."/>
            <person name="Lan S."/>
            <person name="Zhang J.-S."/>
            <person name="Tsai W.-C."/>
            <person name="Van De Peer Y."/>
            <person name="Liu Z.-J."/>
        </authorList>
    </citation>
    <scope>NUCLEOTIDE SEQUENCE</scope>
    <source>
        <strain evidence="1">CP</strain>
        <tissue evidence="1">Leaves</tissue>
    </source>
</reference>
<name>A0AAV9DVW0_ACOCL</name>
<dbReference type="Proteomes" id="UP001180020">
    <property type="component" value="Unassembled WGS sequence"/>
</dbReference>
<dbReference type="EMBL" id="JAUJYO010000011">
    <property type="protein sequence ID" value="KAK1305215.1"/>
    <property type="molecule type" value="Genomic_DNA"/>
</dbReference>
<comment type="caution">
    <text evidence="1">The sequence shown here is derived from an EMBL/GenBank/DDBJ whole genome shotgun (WGS) entry which is preliminary data.</text>
</comment>
<sequence length="317" mass="36096">MDVVSRRLQGWKGRMLSMAGRSILIQSVINALPQHFMLSAAMPLSAVKDVEQAGRSFLWNGADLLPKIHLISWEAMTRAKAHGGLGLRKLSAMREAMLGVIAFKYLINSSDISSYFALKYKWNGNPWELGNFRKASPVWKALSQGMTIIRPFIRKLPGNLSDIDVLRDPWLLSIPFSRTPTMINMEWATLDYKLSQVVENSHWRTDILKLILPDYWVEFIINTHPPKCNSSGETSWCGDSSTSVSPRVQDVYEVCHPPIQLMHNNSWQFIWALPIFPKLDAPGPLQIQDILEEIHERKRGTNCLQVGRMPLIMQSNM</sequence>
<dbReference type="AlphaFoldDB" id="A0AAV9DVW0"/>
<dbReference type="PANTHER" id="PTHR33116:SF86">
    <property type="entry name" value="REVERSE TRANSCRIPTASE DOMAIN-CONTAINING PROTEIN"/>
    <property type="match status" value="1"/>
</dbReference>
<reference evidence="1" key="1">
    <citation type="journal article" date="2023" name="Nat. Commun.">
        <title>Diploid and tetraploid genomes of Acorus and the evolution of monocots.</title>
        <authorList>
            <person name="Ma L."/>
            <person name="Liu K.W."/>
            <person name="Li Z."/>
            <person name="Hsiao Y.Y."/>
            <person name="Qi Y."/>
            <person name="Fu T."/>
            <person name="Tang G.D."/>
            <person name="Zhang D."/>
            <person name="Sun W.H."/>
            <person name="Liu D.K."/>
            <person name="Li Y."/>
            <person name="Chen G.Z."/>
            <person name="Liu X.D."/>
            <person name="Liao X.Y."/>
            <person name="Jiang Y.T."/>
            <person name="Yu X."/>
            <person name="Hao Y."/>
            <person name="Huang J."/>
            <person name="Zhao X.W."/>
            <person name="Ke S."/>
            <person name="Chen Y.Y."/>
            <person name="Wu W.L."/>
            <person name="Hsu J.L."/>
            <person name="Lin Y.F."/>
            <person name="Huang M.D."/>
            <person name="Li C.Y."/>
            <person name="Huang L."/>
            <person name="Wang Z.W."/>
            <person name="Zhao X."/>
            <person name="Zhong W.Y."/>
            <person name="Peng D.H."/>
            <person name="Ahmad S."/>
            <person name="Lan S."/>
            <person name="Zhang J.S."/>
            <person name="Tsai W.C."/>
            <person name="Van de Peer Y."/>
            <person name="Liu Z.J."/>
        </authorList>
    </citation>
    <scope>NUCLEOTIDE SEQUENCE</scope>
    <source>
        <strain evidence="1">CP</strain>
    </source>
</reference>